<dbReference type="EMBL" id="UINC01132932">
    <property type="protein sequence ID" value="SVD15556.1"/>
    <property type="molecule type" value="Genomic_DNA"/>
</dbReference>
<proteinExistence type="predicted"/>
<feature type="region of interest" description="Disordered" evidence="1">
    <location>
        <begin position="1"/>
        <end position="23"/>
    </location>
</feature>
<evidence type="ECO:0000256" key="1">
    <source>
        <dbReference type="SAM" id="MobiDB-lite"/>
    </source>
</evidence>
<evidence type="ECO:0000313" key="2">
    <source>
        <dbReference type="EMBL" id="SVD15556.1"/>
    </source>
</evidence>
<gene>
    <name evidence="2" type="ORF">METZ01_LOCUS368410</name>
</gene>
<name>A0A382T0G8_9ZZZZ</name>
<accession>A0A382T0G8</accession>
<dbReference type="AlphaFoldDB" id="A0A382T0G8"/>
<organism evidence="2">
    <name type="scientific">marine metagenome</name>
    <dbReference type="NCBI Taxonomy" id="408172"/>
    <lineage>
        <taxon>unclassified sequences</taxon>
        <taxon>metagenomes</taxon>
        <taxon>ecological metagenomes</taxon>
    </lineage>
</organism>
<protein>
    <submittedName>
        <fullName evidence="2">Uncharacterized protein</fullName>
    </submittedName>
</protein>
<reference evidence="2" key="1">
    <citation type="submission" date="2018-05" db="EMBL/GenBank/DDBJ databases">
        <authorList>
            <person name="Lanie J.A."/>
            <person name="Ng W.-L."/>
            <person name="Kazmierczak K.M."/>
            <person name="Andrzejewski T.M."/>
            <person name="Davidsen T.M."/>
            <person name="Wayne K.J."/>
            <person name="Tettelin H."/>
            <person name="Glass J.I."/>
            <person name="Rusch D."/>
            <person name="Podicherti R."/>
            <person name="Tsui H.-C.T."/>
            <person name="Winkler M.E."/>
        </authorList>
    </citation>
    <scope>NUCLEOTIDE SEQUENCE</scope>
</reference>
<feature type="non-terminal residue" evidence="2">
    <location>
        <position position="1"/>
    </location>
</feature>
<sequence>EVSMTETTESSLMHNTCNPHNKEATITNENVAERLPELDEVDAINAVSHQQLSWAHGFMDNHKDGQTYFLKDCGVHLQRVNETESRCVAIVDHSYCYAALAMMALSFEKAGIDLQVDPYTVVMPYEPRSEEEVPHETGVEVA</sequence>